<reference evidence="4 5" key="1">
    <citation type="submission" date="2021-03" db="EMBL/GenBank/DDBJ databases">
        <title>Genomic Encyclopedia of Type Strains, Phase IV (KMG-IV): sequencing the most valuable type-strain genomes for metagenomic binning, comparative biology and taxonomic classification.</title>
        <authorList>
            <person name="Goeker M."/>
        </authorList>
    </citation>
    <scope>NUCLEOTIDE SEQUENCE [LARGE SCALE GENOMIC DNA]</scope>
    <source>
        <strain evidence="4 5">DSM 101953</strain>
    </source>
</reference>
<evidence type="ECO:0000259" key="3">
    <source>
        <dbReference type="Pfam" id="PF14285"/>
    </source>
</evidence>
<feature type="transmembrane region" description="Helical" evidence="2">
    <location>
        <begin position="66"/>
        <end position="84"/>
    </location>
</feature>
<organism evidence="4 5">
    <name type="scientific">Paenibacillus silagei</name>
    <dbReference type="NCBI Taxonomy" id="1670801"/>
    <lineage>
        <taxon>Bacteria</taxon>
        <taxon>Bacillati</taxon>
        <taxon>Bacillota</taxon>
        <taxon>Bacilli</taxon>
        <taxon>Bacillales</taxon>
        <taxon>Paenibacillaceae</taxon>
        <taxon>Paenibacillus</taxon>
    </lineage>
</organism>
<gene>
    <name evidence="4" type="ORF">J2Z70_005816</name>
</gene>
<feature type="domain" description="DUF4367" evidence="3">
    <location>
        <begin position="197"/>
        <end position="303"/>
    </location>
</feature>
<dbReference type="PANTHER" id="PTHR37507:SF2">
    <property type="entry name" value="SPORULATION PROTEIN YDCC"/>
    <property type="match status" value="1"/>
</dbReference>
<dbReference type="InterPro" id="IPR052944">
    <property type="entry name" value="Sporulation_related"/>
</dbReference>
<dbReference type="RefSeq" id="WP_209878762.1">
    <property type="nucleotide sequence ID" value="NZ_JAGGLV010000029.1"/>
</dbReference>
<accession>A0ABS4NZY1</accession>
<dbReference type="Proteomes" id="UP000773462">
    <property type="component" value="Unassembled WGS sequence"/>
</dbReference>
<evidence type="ECO:0000256" key="2">
    <source>
        <dbReference type="SAM" id="Phobius"/>
    </source>
</evidence>
<protein>
    <recommendedName>
        <fullName evidence="3">DUF4367 domain-containing protein</fullName>
    </recommendedName>
</protein>
<dbReference type="InterPro" id="IPR025377">
    <property type="entry name" value="DUF4367"/>
</dbReference>
<feature type="region of interest" description="Disordered" evidence="1">
    <location>
        <begin position="33"/>
        <end position="61"/>
    </location>
</feature>
<dbReference type="EMBL" id="JAGGLV010000029">
    <property type="protein sequence ID" value="MBP2115618.1"/>
    <property type="molecule type" value="Genomic_DNA"/>
</dbReference>
<dbReference type="PANTHER" id="PTHR37507">
    <property type="entry name" value="SPORULATION PROTEIN YDCC"/>
    <property type="match status" value="1"/>
</dbReference>
<keyword evidence="2" id="KW-0472">Membrane</keyword>
<evidence type="ECO:0000313" key="4">
    <source>
        <dbReference type="EMBL" id="MBP2115618.1"/>
    </source>
</evidence>
<proteinExistence type="predicted"/>
<keyword evidence="2" id="KW-1133">Transmembrane helix</keyword>
<name>A0ABS4NZY1_9BACL</name>
<dbReference type="Pfam" id="PF14285">
    <property type="entry name" value="DUF4367"/>
    <property type="match status" value="1"/>
</dbReference>
<sequence length="305" mass="34463">MNNKKSAAQAEGFELQELHELGEYLAKQDFSRESDPAAVLRQVRSRSIQKQQEDDRMKNKQRIRRPVMIAASLLVAAVVSVSFVRPSFAQEMLERVLNSVHLGHIEVAQMDGSHPKEFPDAWKGKIFDQEGNPVTSFNPMPEAIFNAAGEAIVNFDGDKLITLSEQEQLDKEASEQKFTVKEAVKLDQYALFKVKLPEYLPEGFAFDHGEFYKDEAGVSGQIVELFFASKDKDKRIWMQLRLANEENAFSMATDDKVEQVKIKGTDAVLVSDRSLDWEANGVMYGLSTRGLDRAEVLKIAESINW</sequence>
<keyword evidence="5" id="KW-1185">Reference proteome</keyword>
<evidence type="ECO:0000313" key="5">
    <source>
        <dbReference type="Proteomes" id="UP000773462"/>
    </source>
</evidence>
<comment type="caution">
    <text evidence="4">The sequence shown here is derived from an EMBL/GenBank/DDBJ whole genome shotgun (WGS) entry which is preliminary data.</text>
</comment>
<keyword evidence="2" id="KW-0812">Transmembrane</keyword>
<evidence type="ECO:0000256" key="1">
    <source>
        <dbReference type="SAM" id="MobiDB-lite"/>
    </source>
</evidence>